<name>A0A9N9B9U2_FUNMO</name>
<dbReference type="InterPro" id="IPR057514">
    <property type="entry name" value="NTF2_SigF"/>
</dbReference>
<organism evidence="2 3">
    <name type="scientific">Funneliformis mosseae</name>
    <name type="common">Endomycorrhizal fungus</name>
    <name type="synonym">Glomus mosseae</name>
    <dbReference type="NCBI Taxonomy" id="27381"/>
    <lineage>
        <taxon>Eukaryota</taxon>
        <taxon>Fungi</taxon>
        <taxon>Fungi incertae sedis</taxon>
        <taxon>Mucoromycota</taxon>
        <taxon>Glomeromycotina</taxon>
        <taxon>Glomeromycetes</taxon>
        <taxon>Glomerales</taxon>
        <taxon>Glomeraceae</taxon>
        <taxon>Funneliformis</taxon>
    </lineage>
</organism>
<dbReference type="EMBL" id="CAJVPP010001451">
    <property type="protein sequence ID" value="CAG8556467.1"/>
    <property type="molecule type" value="Genomic_DNA"/>
</dbReference>
<evidence type="ECO:0000259" key="1">
    <source>
        <dbReference type="Pfam" id="PF24840"/>
    </source>
</evidence>
<proteinExistence type="predicted"/>
<dbReference type="Proteomes" id="UP000789375">
    <property type="component" value="Unassembled WGS sequence"/>
</dbReference>
<feature type="domain" description="SigF-like NTF2-like" evidence="1">
    <location>
        <begin position="21"/>
        <end position="174"/>
    </location>
</feature>
<dbReference type="Pfam" id="PF24840">
    <property type="entry name" value="NTF2_SigF"/>
    <property type="match status" value="1"/>
</dbReference>
<protein>
    <submittedName>
        <fullName evidence="2">8335_t:CDS:1</fullName>
    </submittedName>
</protein>
<reference evidence="2" key="1">
    <citation type="submission" date="2021-06" db="EMBL/GenBank/DDBJ databases">
        <authorList>
            <person name="Kallberg Y."/>
            <person name="Tangrot J."/>
            <person name="Rosling A."/>
        </authorList>
    </citation>
    <scope>NUCLEOTIDE SEQUENCE</scope>
    <source>
        <strain evidence="2">87-6 pot B 2015</strain>
    </source>
</reference>
<dbReference type="AlphaFoldDB" id="A0A9N9B9U2"/>
<dbReference type="SUPFAM" id="SSF54427">
    <property type="entry name" value="NTF2-like"/>
    <property type="match status" value="1"/>
</dbReference>
<evidence type="ECO:0000313" key="3">
    <source>
        <dbReference type="Proteomes" id="UP000789375"/>
    </source>
</evidence>
<accession>A0A9N9B9U2</accession>
<keyword evidence="3" id="KW-1185">Reference proteome</keyword>
<gene>
    <name evidence="2" type="ORF">FMOSSE_LOCUS6737</name>
</gene>
<evidence type="ECO:0000313" key="2">
    <source>
        <dbReference type="EMBL" id="CAG8556467.1"/>
    </source>
</evidence>
<dbReference type="Gene3D" id="3.10.450.50">
    <property type="match status" value="1"/>
</dbReference>
<dbReference type="InterPro" id="IPR032710">
    <property type="entry name" value="NTF2-like_dom_sf"/>
</dbReference>
<sequence length="188" mass="21773">MPLTENIVEKPNVKKDSSVSTIARFVLSGLFSNNSEIQKNVIETCFDVNAVFENPMILVESRDKIINQFLLLSTFFHSITPEIHSVTSKKTEENHHLVCIDSLIKYRLPLPCLRSNDITQRVITKFEFNEQQKIVRYEDIWSLKDMVESLPIIGWIYTRMARKLNGMVTGGVVLAVQELKHAWKEWHV</sequence>
<comment type="caution">
    <text evidence="2">The sequence shown here is derived from an EMBL/GenBank/DDBJ whole genome shotgun (WGS) entry which is preliminary data.</text>
</comment>